<protein>
    <submittedName>
        <fullName evidence="9">Glucose-1-phosphate adenylyltransferase</fullName>
    </submittedName>
</protein>
<evidence type="ECO:0000313" key="10">
    <source>
        <dbReference type="Proteomes" id="UP000077096"/>
    </source>
</evidence>
<dbReference type="InterPro" id="IPR011004">
    <property type="entry name" value="Trimer_LpxA-like_sf"/>
</dbReference>
<dbReference type="NCBIfam" id="TIGR02092">
    <property type="entry name" value="glgD"/>
    <property type="match status" value="1"/>
</dbReference>
<dbReference type="OrthoDB" id="9801810at2"/>
<proteinExistence type="inferred from homology"/>
<dbReference type="Gene3D" id="3.90.550.10">
    <property type="entry name" value="Spore Coat Polysaccharide Biosynthesis Protein SpsA, Chain A"/>
    <property type="match status" value="1"/>
</dbReference>
<dbReference type="InterPro" id="IPR056818">
    <property type="entry name" value="GlmU/GlgC-like_hexapep"/>
</dbReference>
<keyword evidence="2" id="KW-0321">Glycogen metabolism</keyword>
<dbReference type="Pfam" id="PF00483">
    <property type="entry name" value="NTP_transferase"/>
    <property type="match status" value="1"/>
</dbReference>
<dbReference type="GO" id="GO:0005524">
    <property type="term" value="F:ATP binding"/>
    <property type="evidence" value="ECO:0007669"/>
    <property type="project" value="UniProtKB-KW"/>
</dbReference>
<keyword evidence="6" id="KW-0119">Carbohydrate metabolism</keyword>
<dbReference type="EMBL" id="CP011393">
    <property type="protein sequence ID" value="ANE40892.1"/>
    <property type="molecule type" value="Genomic_DNA"/>
</dbReference>
<dbReference type="CDD" id="cd02508">
    <property type="entry name" value="ADP_Glucose_PP"/>
    <property type="match status" value="1"/>
</dbReference>
<dbReference type="GO" id="GO:0008878">
    <property type="term" value="F:glucose-1-phosphate adenylyltransferase activity"/>
    <property type="evidence" value="ECO:0007669"/>
    <property type="project" value="InterPro"/>
</dbReference>
<dbReference type="Pfam" id="PF24894">
    <property type="entry name" value="Hexapep_GlmU"/>
    <property type="match status" value="1"/>
</dbReference>
<name>A0A172T1R5_FERPE</name>
<keyword evidence="3" id="KW-0547">Nucleotide-binding</keyword>
<evidence type="ECO:0000256" key="2">
    <source>
        <dbReference type="ARBA" id="ARBA00022600"/>
    </source>
</evidence>
<keyword evidence="5" id="KW-0320">Glycogen biosynthesis</keyword>
<keyword evidence="4" id="KW-0067">ATP-binding</keyword>
<dbReference type="CDD" id="cd04651">
    <property type="entry name" value="LbH_G1P_AT_C"/>
    <property type="match status" value="1"/>
</dbReference>
<keyword evidence="9" id="KW-0808">Transferase</keyword>
<evidence type="ECO:0000256" key="6">
    <source>
        <dbReference type="ARBA" id="ARBA00023277"/>
    </source>
</evidence>
<feature type="domain" description="Nucleotidyl transferase" evidence="7">
    <location>
        <begin position="5"/>
        <end position="256"/>
    </location>
</feature>
<dbReference type="Gene3D" id="2.160.10.10">
    <property type="entry name" value="Hexapeptide repeat proteins"/>
    <property type="match status" value="1"/>
</dbReference>
<dbReference type="InterPro" id="IPR029044">
    <property type="entry name" value="Nucleotide-diphossugar_trans"/>
</dbReference>
<evidence type="ECO:0000256" key="4">
    <source>
        <dbReference type="ARBA" id="ARBA00022840"/>
    </source>
</evidence>
<dbReference type="Proteomes" id="UP000077096">
    <property type="component" value="Chromosome"/>
</dbReference>
<evidence type="ECO:0000256" key="5">
    <source>
        <dbReference type="ARBA" id="ARBA00023056"/>
    </source>
</evidence>
<dbReference type="InterPro" id="IPR011832">
    <property type="entry name" value="GlgDAde_trans"/>
</dbReference>
<comment type="similarity">
    <text evidence="1">Belongs to the bacterial/plant glucose-1-phosphate adenylyltransferase family.</text>
</comment>
<evidence type="ECO:0000313" key="9">
    <source>
        <dbReference type="EMBL" id="ANE40892.1"/>
    </source>
</evidence>
<dbReference type="KEGG" id="fng:JM64_01910"/>
<dbReference type="InterPro" id="IPR005835">
    <property type="entry name" value="NTP_transferase_dom"/>
</dbReference>
<dbReference type="PANTHER" id="PTHR43523">
    <property type="entry name" value="GLUCOSE-1-PHOSPHATE ADENYLYLTRANSFERASE-RELATED"/>
    <property type="match status" value="1"/>
</dbReference>
<dbReference type="SUPFAM" id="SSF51161">
    <property type="entry name" value="Trimeric LpxA-like enzymes"/>
    <property type="match status" value="1"/>
</dbReference>
<evidence type="ECO:0000259" key="8">
    <source>
        <dbReference type="Pfam" id="PF24894"/>
    </source>
</evidence>
<dbReference type="PATRIC" id="fig|93466.3.peg.434"/>
<dbReference type="InterPro" id="IPR011831">
    <property type="entry name" value="ADP-Glc_PPase"/>
</dbReference>
<feature type="domain" description="Glucose-1-phosphate adenylyltransferase/Bifunctional protein GlmU-like C-terminal hexapeptide" evidence="8">
    <location>
        <begin position="281"/>
        <end position="354"/>
    </location>
</feature>
<dbReference type="InterPro" id="IPR005836">
    <property type="entry name" value="ADP_Glu_pyroP_CS"/>
</dbReference>
<dbReference type="AlphaFoldDB" id="A0A172T1R5"/>
<sequence length="371" mass="42074">MKVLGLILAGGKSDALGKLVYKRASAAVPVFGKYRAIDFTLSNMVNSGIYKVGVLTQYNPRSLMDHLGSGKEWDLDRKHGGLYILQPYIGMTGEYWYRGTADAIFQNTTMLRRGDEDYVLIGSGDHIYKMLYDDLFRYHFAKSADITLLVKELDDTYDITQYGTVVTEPDGRIIEIKEKVQNPPTRKAFLGVYFINKYLLLELLYDTVPAGKYDLLLDVVIPNLSKLRVYAYEFKGYWRNVKKGINEYYKMNMEVLNSQALREELFVKYGKVYTKLKDYPPAKYTNTAKVSNSIIADGCIISGNVKNSVLFRGVVVKAGARVENSIVMQDTVIEEGAIVRNAIIDKNCVIRAEQMLVGDFEPVVLEKWMVV</sequence>
<evidence type="ECO:0000259" key="7">
    <source>
        <dbReference type="Pfam" id="PF00483"/>
    </source>
</evidence>
<accession>A0A172T1R5</accession>
<gene>
    <name evidence="9" type="ORF">JM64_01910</name>
</gene>
<dbReference type="PROSITE" id="PS00809">
    <property type="entry name" value="ADP_GLC_PYROPHOSPH_2"/>
    <property type="match status" value="1"/>
</dbReference>
<keyword evidence="9" id="KW-0548">Nucleotidyltransferase</keyword>
<evidence type="ECO:0000256" key="1">
    <source>
        <dbReference type="ARBA" id="ARBA00010443"/>
    </source>
</evidence>
<evidence type="ECO:0000256" key="3">
    <source>
        <dbReference type="ARBA" id="ARBA00022741"/>
    </source>
</evidence>
<dbReference type="SUPFAM" id="SSF53448">
    <property type="entry name" value="Nucleotide-diphospho-sugar transferases"/>
    <property type="match status" value="1"/>
</dbReference>
<reference evidence="9 10" key="1">
    <citation type="submission" date="2014-08" db="EMBL/GenBank/DDBJ databases">
        <title>Fervidobacterium pennivorans DYC genome.</title>
        <authorList>
            <person name="Wushke S."/>
        </authorList>
    </citation>
    <scope>NUCLEOTIDE SEQUENCE [LARGE SCALE GENOMIC DNA]</scope>
    <source>
        <strain evidence="9 10">DYC</strain>
    </source>
</reference>
<organism evidence="9 10">
    <name type="scientific">Fervidobacterium pennivorans</name>
    <dbReference type="NCBI Taxonomy" id="93466"/>
    <lineage>
        <taxon>Bacteria</taxon>
        <taxon>Thermotogati</taxon>
        <taxon>Thermotogota</taxon>
        <taxon>Thermotogae</taxon>
        <taxon>Thermotogales</taxon>
        <taxon>Fervidobacteriaceae</taxon>
        <taxon>Fervidobacterium</taxon>
    </lineage>
</organism>
<dbReference type="GO" id="GO:0005978">
    <property type="term" value="P:glycogen biosynthetic process"/>
    <property type="evidence" value="ECO:0007669"/>
    <property type="project" value="UniProtKB-KW"/>
</dbReference>
<dbReference type="PANTHER" id="PTHR43523:SF6">
    <property type="entry name" value="GLYCOGEN BIOSYNTHESIS PROTEIN GLGD"/>
    <property type="match status" value="1"/>
</dbReference>